<evidence type="ECO:0000259" key="1">
    <source>
        <dbReference type="Pfam" id="PF07734"/>
    </source>
</evidence>
<dbReference type="OrthoDB" id="1631251at2759"/>
<dbReference type="PANTHER" id="PTHR31672">
    <property type="entry name" value="BNACNNG10540D PROTEIN"/>
    <property type="match status" value="1"/>
</dbReference>
<proteinExistence type="predicted"/>
<dbReference type="NCBIfam" id="TIGR01640">
    <property type="entry name" value="F_box_assoc_1"/>
    <property type="match status" value="1"/>
</dbReference>
<comment type="caution">
    <text evidence="2">The sequence shown here is derived from an EMBL/GenBank/DDBJ whole genome shotgun (WGS) entry which is preliminary data.</text>
</comment>
<dbReference type="AlphaFoldDB" id="A0A6D2JYF0"/>
<reference evidence="2" key="1">
    <citation type="submission" date="2020-01" db="EMBL/GenBank/DDBJ databases">
        <authorList>
            <person name="Mishra B."/>
        </authorList>
    </citation>
    <scope>NUCLEOTIDE SEQUENCE [LARGE SCALE GENOMIC DNA]</scope>
</reference>
<feature type="domain" description="F-box associated beta-propeller type 1" evidence="1">
    <location>
        <begin position="23"/>
        <end position="338"/>
    </location>
</feature>
<organism evidence="2 3">
    <name type="scientific">Microthlaspi erraticum</name>
    <dbReference type="NCBI Taxonomy" id="1685480"/>
    <lineage>
        <taxon>Eukaryota</taxon>
        <taxon>Viridiplantae</taxon>
        <taxon>Streptophyta</taxon>
        <taxon>Embryophyta</taxon>
        <taxon>Tracheophyta</taxon>
        <taxon>Spermatophyta</taxon>
        <taxon>Magnoliopsida</taxon>
        <taxon>eudicotyledons</taxon>
        <taxon>Gunneridae</taxon>
        <taxon>Pentapetalae</taxon>
        <taxon>rosids</taxon>
        <taxon>malvids</taxon>
        <taxon>Brassicales</taxon>
        <taxon>Brassicaceae</taxon>
        <taxon>Coluteocarpeae</taxon>
        <taxon>Microthlaspi</taxon>
    </lineage>
</organism>
<name>A0A6D2JYF0_9BRAS</name>
<dbReference type="InterPro" id="IPR050796">
    <property type="entry name" value="SCF_F-box_component"/>
</dbReference>
<dbReference type="Pfam" id="PF07734">
    <property type="entry name" value="FBA_1"/>
    <property type="match status" value="1"/>
</dbReference>
<dbReference type="EMBL" id="CACVBM020001311">
    <property type="protein sequence ID" value="CAA7044954.1"/>
    <property type="molecule type" value="Genomic_DNA"/>
</dbReference>
<dbReference type="Proteomes" id="UP000467841">
    <property type="component" value="Unassembled WGS sequence"/>
</dbReference>
<dbReference type="InterPro" id="IPR011043">
    <property type="entry name" value="Gal_Oxase/kelch_b-propeller"/>
</dbReference>
<dbReference type="InterPro" id="IPR017451">
    <property type="entry name" value="F-box-assoc_interact_dom"/>
</dbReference>
<dbReference type="InterPro" id="IPR006527">
    <property type="entry name" value="F-box-assoc_dom_typ1"/>
</dbReference>
<gene>
    <name evidence="2" type="ORF">MERR_LOCUS32189</name>
</gene>
<keyword evidence="3" id="KW-1185">Reference proteome</keyword>
<accession>A0A6D2JYF0</accession>
<dbReference type="SUPFAM" id="SSF50965">
    <property type="entry name" value="Galactose oxidase, central domain"/>
    <property type="match status" value="1"/>
</dbReference>
<protein>
    <recommendedName>
        <fullName evidence="1">F-box associated beta-propeller type 1 domain-containing protein</fullName>
    </recommendedName>
</protein>
<sequence length="427" mass="49197">MTKFRELPGDLVEEILCRVPATSVKRMRVCPMSVNLDGHPPSVEVKAELSLLDPRSRNSAFQLDVAQVFHCDGLLLCTSKKPEPRFVVWNPFTGQTRWIEPGGKICIEFALGYYQDKRSNTRSYKVLSFYNGINDLDSEIYDFDTDSWRILDGDSVRRRACRCEDQMVSFQGNTYCLAWDTEKPELGVSVLTFDYSTDKFGRVPLPYQSYYSYACLSVVREEKLSVLLQHQSTTKAEIWVTNKIGESESETNIGVSWSKVLAFDLSLHLDYSSFLFDEGKKFVTFYDRWHDFNDETNNKDMVYIVGEDNIVTELEFGADGFDDCWPVILTYFPSLAQVERARGKKRKRLERMEDLIEGKPTLESTDTIKNELKSLRREEEAIHGIAQSIPFIMSELEKAKSELHSLLEAQLGISNRNNLRALLERYM</sequence>
<evidence type="ECO:0000313" key="2">
    <source>
        <dbReference type="EMBL" id="CAA7044954.1"/>
    </source>
</evidence>
<evidence type="ECO:0000313" key="3">
    <source>
        <dbReference type="Proteomes" id="UP000467841"/>
    </source>
</evidence>